<gene>
    <name evidence="6" type="ORF">CDO52_01210</name>
</gene>
<dbReference type="PROSITE" id="PS51063">
    <property type="entry name" value="HTH_CRP_2"/>
    <property type="match status" value="1"/>
</dbReference>
<dbReference type="Pfam" id="PF00027">
    <property type="entry name" value="cNMP_binding"/>
    <property type="match status" value="1"/>
</dbReference>
<evidence type="ECO:0000256" key="2">
    <source>
        <dbReference type="ARBA" id="ARBA00023125"/>
    </source>
</evidence>
<dbReference type="Pfam" id="PF13545">
    <property type="entry name" value="HTH_Crp_2"/>
    <property type="match status" value="1"/>
</dbReference>
<keyword evidence="1" id="KW-0805">Transcription regulation</keyword>
<keyword evidence="2" id="KW-0238">DNA-binding</keyword>
<feature type="domain" description="HTH crp-type" evidence="5">
    <location>
        <begin position="151"/>
        <end position="224"/>
    </location>
</feature>
<dbReference type="PANTHER" id="PTHR24567:SF74">
    <property type="entry name" value="HTH-TYPE TRANSCRIPTIONAL REGULATOR ARCR"/>
    <property type="match status" value="1"/>
</dbReference>
<evidence type="ECO:0000313" key="6">
    <source>
        <dbReference type="EMBL" id="ASU81594.1"/>
    </source>
</evidence>
<name>A0A223S0G2_9ACTN</name>
<dbReference type="SUPFAM" id="SSF46785">
    <property type="entry name" value="Winged helix' DNA-binding domain"/>
    <property type="match status" value="1"/>
</dbReference>
<dbReference type="EMBL" id="CP022753">
    <property type="protein sequence ID" value="ASU81594.1"/>
    <property type="molecule type" value="Genomic_DNA"/>
</dbReference>
<dbReference type="PANTHER" id="PTHR24567">
    <property type="entry name" value="CRP FAMILY TRANSCRIPTIONAL REGULATORY PROTEIN"/>
    <property type="match status" value="1"/>
</dbReference>
<dbReference type="Gene3D" id="2.60.120.10">
    <property type="entry name" value="Jelly Rolls"/>
    <property type="match status" value="1"/>
</dbReference>
<sequence>MLISKWPAGTFVSRLGEAARADLLGLTQARTYPTSTTLLRQGHSENTVYVLRSSQPGNSACVKVTTRLPNGVETLLAVRVSGDVVGEMGPLRGSAPMATVTTCSPTIAQAIPTPVFMNFLDRNRDAWGAIGSVLGDRLEWAERRRTDFAVYEVPVRLARVIVDLVDRHGAVTDDGLDLGVRLSQAELGRLIGAREDAVGQALRGLRDDGYIRSRYRQVTVVDLHRLRVFADLA</sequence>
<organism evidence="6 7">
    <name type="scientific">Nocardiopsis gilva YIM 90087</name>
    <dbReference type="NCBI Taxonomy" id="1235441"/>
    <lineage>
        <taxon>Bacteria</taxon>
        <taxon>Bacillati</taxon>
        <taxon>Actinomycetota</taxon>
        <taxon>Actinomycetes</taxon>
        <taxon>Streptosporangiales</taxon>
        <taxon>Nocardiopsidaceae</taxon>
        <taxon>Nocardiopsis</taxon>
    </lineage>
</organism>
<proteinExistence type="predicted"/>
<dbReference type="CDD" id="cd00038">
    <property type="entry name" value="CAP_ED"/>
    <property type="match status" value="1"/>
</dbReference>
<evidence type="ECO:0000259" key="5">
    <source>
        <dbReference type="PROSITE" id="PS51063"/>
    </source>
</evidence>
<dbReference type="RefSeq" id="WP_017619602.1">
    <property type="nucleotide sequence ID" value="NZ_ANBG01000250.1"/>
</dbReference>
<dbReference type="InterPro" id="IPR050397">
    <property type="entry name" value="Env_Response_Regulators"/>
</dbReference>
<protein>
    <submittedName>
        <fullName evidence="6">Crp/Fnr family transcriptional regulator</fullName>
    </submittedName>
</protein>
<dbReference type="AlphaFoldDB" id="A0A223S0G2"/>
<dbReference type="Proteomes" id="UP000215005">
    <property type="component" value="Chromosome"/>
</dbReference>
<dbReference type="PROSITE" id="PS50042">
    <property type="entry name" value="CNMP_BINDING_3"/>
    <property type="match status" value="1"/>
</dbReference>
<dbReference type="InterPro" id="IPR018490">
    <property type="entry name" value="cNMP-bd_dom_sf"/>
</dbReference>
<keyword evidence="7" id="KW-1185">Reference proteome</keyword>
<dbReference type="SUPFAM" id="SSF51206">
    <property type="entry name" value="cAMP-binding domain-like"/>
    <property type="match status" value="1"/>
</dbReference>
<keyword evidence="3" id="KW-0804">Transcription</keyword>
<dbReference type="InterPro" id="IPR036390">
    <property type="entry name" value="WH_DNA-bd_sf"/>
</dbReference>
<evidence type="ECO:0000256" key="3">
    <source>
        <dbReference type="ARBA" id="ARBA00023163"/>
    </source>
</evidence>
<evidence type="ECO:0000259" key="4">
    <source>
        <dbReference type="PROSITE" id="PS50042"/>
    </source>
</evidence>
<dbReference type="InterPro" id="IPR014710">
    <property type="entry name" value="RmlC-like_jellyroll"/>
</dbReference>
<reference evidence="6 7" key="1">
    <citation type="submission" date="2017-08" db="EMBL/GenBank/DDBJ databases">
        <title>The complete genome sequence of Nocardiopsis gilva YIM 90087.</title>
        <authorList>
            <person name="Yin M."/>
            <person name="Tang S."/>
        </authorList>
    </citation>
    <scope>NUCLEOTIDE SEQUENCE [LARGE SCALE GENOMIC DNA]</scope>
    <source>
        <strain evidence="6 7">YIM 90087</strain>
    </source>
</reference>
<dbReference type="GO" id="GO:0005829">
    <property type="term" value="C:cytosol"/>
    <property type="evidence" value="ECO:0007669"/>
    <property type="project" value="TreeGrafter"/>
</dbReference>
<dbReference type="InterPro" id="IPR012318">
    <property type="entry name" value="HTH_CRP"/>
</dbReference>
<accession>A0A223S0G2</accession>
<evidence type="ECO:0000313" key="7">
    <source>
        <dbReference type="Proteomes" id="UP000215005"/>
    </source>
</evidence>
<feature type="domain" description="Cyclic nucleotide-binding" evidence="4">
    <location>
        <begin position="11"/>
        <end position="120"/>
    </location>
</feature>
<dbReference type="GO" id="GO:0003700">
    <property type="term" value="F:DNA-binding transcription factor activity"/>
    <property type="evidence" value="ECO:0007669"/>
    <property type="project" value="TreeGrafter"/>
</dbReference>
<dbReference type="KEGG" id="ngv:CDO52_01210"/>
<dbReference type="InterPro" id="IPR000595">
    <property type="entry name" value="cNMP-bd_dom"/>
</dbReference>
<evidence type="ECO:0000256" key="1">
    <source>
        <dbReference type="ARBA" id="ARBA00023015"/>
    </source>
</evidence>
<dbReference type="OrthoDB" id="41390at2"/>
<dbReference type="SMART" id="SM00100">
    <property type="entry name" value="cNMP"/>
    <property type="match status" value="1"/>
</dbReference>
<dbReference type="GO" id="GO:0003677">
    <property type="term" value="F:DNA binding"/>
    <property type="evidence" value="ECO:0007669"/>
    <property type="project" value="UniProtKB-KW"/>
</dbReference>